<proteinExistence type="predicted"/>
<feature type="DNA-binding region" description="H-T-H motif" evidence="2">
    <location>
        <begin position="33"/>
        <end position="52"/>
    </location>
</feature>
<dbReference type="PROSITE" id="PS50977">
    <property type="entry name" value="HTH_TETR_2"/>
    <property type="match status" value="1"/>
</dbReference>
<dbReference type="SUPFAM" id="SSF48498">
    <property type="entry name" value="Tetracyclin repressor-like, C-terminal domain"/>
    <property type="match status" value="1"/>
</dbReference>
<dbReference type="Gene3D" id="1.10.357.10">
    <property type="entry name" value="Tetracycline Repressor, domain 2"/>
    <property type="match status" value="1"/>
</dbReference>
<dbReference type="PANTHER" id="PTHR30055:SF146">
    <property type="entry name" value="HTH-TYPE TRANSCRIPTIONAL DUAL REGULATOR CECR"/>
    <property type="match status" value="1"/>
</dbReference>
<dbReference type="Proteomes" id="UP001064971">
    <property type="component" value="Chromosome"/>
</dbReference>
<dbReference type="EMBL" id="AP026560">
    <property type="protein sequence ID" value="BDP41673.1"/>
    <property type="molecule type" value="Genomic_DNA"/>
</dbReference>
<dbReference type="Gene3D" id="1.10.10.60">
    <property type="entry name" value="Homeodomain-like"/>
    <property type="match status" value="1"/>
</dbReference>
<evidence type="ECO:0000313" key="5">
    <source>
        <dbReference type="Proteomes" id="UP001064971"/>
    </source>
</evidence>
<dbReference type="RefSeq" id="WP_264774410.1">
    <property type="nucleotide sequence ID" value="NZ_AP026560.1"/>
</dbReference>
<organism evidence="4 5">
    <name type="scientific">Deinococcus aetherius</name>
    <dbReference type="NCBI Taxonomy" id="200252"/>
    <lineage>
        <taxon>Bacteria</taxon>
        <taxon>Thermotogati</taxon>
        <taxon>Deinococcota</taxon>
        <taxon>Deinococci</taxon>
        <taxon>Deinococcales</taxon>
        <taxon>Deinococcaceae</taxon>
        <taxon>Deinococcus</taxon>
    </lineage>
</organism>
<evidence type="ECO:0000256" key="1">
    <source>
        <dbReference type="ARBA" id="ARBA00023125"/>
    </source>
</evidence>
<dbReference type="InterPro" id="IPR009057">
    <property type="entry name" value="Homeodomain-like_sf"/>
</dbReference>
<reference evidence="4" key="1">
    <citation type="submission" date="2022-07" db="EMBL/GenBank/DDBJ databases">
        <title>Complete Genome Sequence of the Radioresistant Bacterium Deinococcus aetherius ST0316, Isolated from the Air Dust collected in Lower Stratosphere above Japan.</title>
        <authorList>
            <person name="Satoh K."/>
            <person name="Hagiwara K."/>
            <person name="Katsumata K."/>
            <person name="Kubo A."/>
            <person name="Yokobori S."/>
            <person name="Yamagishi A."/>
            <person name="Oono Y."/>
            <person name="Narumi I."/>
        </authorList>
    </citation>
    <scope>NUCLEOTIDE SEQUENCE</scope>
    <source>
        <strain evidence="4">ST0316</strain>
    </source>
</reference>
<keyword evidence="5" id="KW-1185">Reference proteome</keyword>
<evidence type="ECO:0000256" key="2">
    <source>
        <dbReference type="PROSITE-ProRule" id="PRU00335"/>
    </source>
</evidence>
<accession>A0ABM8AD05</accession>
<feature type="domain" description="HTH tetR-type" evidence="3">
    <location>
        <begin position="10"/>
        <end position="70"/>
    </location>
</feature>
<dbReference type="PRINTS" id="PR00455">
    <property type="entry name" value="HTHTETR"/>
</dbReference>
<evidence type="ECO:0000259" key="3">
    <source>
        <dbReference type="PROSITE" id="PS50977"/>
    </source>
</evidence>
<dbReference type="InterPro" id="IPR036271">
    <property type="entry name" value="Tet_transcr_reg_TetR-rel_C_sf"/>
</dbReference>
<dbReference type="PANTHER" id="PTHR30055">
    <property type="entry name" value="HTH-TYPE TRANSCRIPTIONAL REGULATOR RUTR"/>
    <property type="match status" value="1"/>
</dbReference>
<name>A0ABM8AD05_9DEIO</name>
<gene>
    <name evidence="4" type="ORF">DAETH_16420</name>
</gene>
<keyword evidence="1 2" id="KW-0238">DNA-binding</keyword>
<dbReference type="InterPro" id="IPR050109">
    <property type="entry name" value="HTH-type_TetR-like_transc_reg"/>
</dbReference>
<dbReference type="SUPFAM" id="SSF46689">
    <property type="entry name" value="Homeodomain-like"/>
    <property type="match status" value="1"/>
</dbReference>
<sequence>MPRPRREDARDTRELALRATSALLHEYGYLGVSMDAVADRVGVRKASLYHHFPDGKEQMVLELAERAIERDAAEFARAIRDHTTARARLTVIATYVLSGPVQTGRMVRDALRFMAQEHQDRVFDHFSRQHHLRIRGVMEDGVASGELRPHDTGRSAWAFLDLISEMGSGGETPRNADLAAWIANLLIDGLGA</sequence>
<evidence type="ECO:0000313" key="4">
    <source>
        <dbReference type="EMBL" id="BDP41673.1"/>
    </source>
</evidence>
<dbReference type="InterPro" id="IPR001647">
    <property type="entry name" value="HTH_TetR"/>
</dbReference>
<dbReference type="Pfam" id="PF00440">
    <property type="entry name" value="TetR_N"/>
    <property type="match status" value="1"/>
</dbReference>
<protein>
    <submittedName>
        <fullName evidence="4">TetR family transcriptional regulator</fullName>
    </submittedName>
</protein>